<feature type="signal peptide" evidence="7">
    <location>
        <begin position="1"/>
        <end position="15"/>
    </location>
</feature>
<dbReference type="CTD" id="20247288"/>
<dbReference type="HOGENOM" id="CLU_006842_7_0_1"/>
<evidence type="ECO:0000313" key="10">
    <source>
        <dbReference type="Proteomes" id="UP000030746"/>
    </source>
</evidence>
<dbReference type="InterPro" id="IPR018114">
    <property type="entry name" value="TRYPSIN_HIS"/>
</dbReference>
<dbReference type="FunFam" id="2.40.10.10:FF:000036">
    <property type="entry name" value="Trypsin beta"/>
    <property type="match status" value="1"/>
</dbReference>
<keyword evidence="10" id="KW-1185">Reference proteome</keyword>
<protein>
    <recommendedName>
        <fullName evidence="8">Peptidase S1 domain-containing protein</fullName>
    </recommendedName>
</protein>
<dbReference type="Proteomes" id="UP000030746">
    <property type="component" value="Unassembled WGS sequence"/>
</dbReference>
<dbReference type="OrthoDB" id="6274970at2759"/>
<gene>
    <name evidence="9" type="ORF">LOTGIDRAFT_225501</name>
</gene>
<dbReference type="PANTHER" id="PTHR24276:SF98">
    <property type="entry name" value="FI18310P1-RELATED"/>
    <property type="match status" value="1"/>
</dbReference>
<dbReference type="GeneID" id="20247288"/>
<dbReference type="PRINTS" id="PR00722">
    <property type="entry name" value="CHYMOTRYPSIN"/>
</dbReference>
<dbReference type="Pfam" id="PF00089">
    <property type="entry name" value="Trypsin"/>
    <property type="match status" value="1"/>
</dbReference>
<feature type="domain" description="Peptidase S1" evidence="8">
    <location>
        <begin position="21"/>
        <end position="252"/>
    </location>
</feature>
<dbReference type="InterPro" id="IPR009003">
    <property type="entry name" value="Peptidase_S1_PA"/>
</dbReference>
<evidence type="ECO:0000259" key="8">
    <source>
        <dbReference type="PROSITE" id="PS50240"/>
    </source>
</evidence>
<keyword evidence="4 6" id="KW-0720">Serine protease</keyword>
<dbReference type="OMA" id="AHCKMTF"/>
<feature type="chain" id="PRO_5012135853" description="Peptidase S1 domain-containing protein" evidence="7">
    <location>
        <begin position="16"/>
        <end position="252"/>
    </location>
</feature>
<dbReference type="SUPFAM" id="SSF50494">
    <property type="entry name" value="Trypsin-like serine proteases"/>
    <property type="match status" value="1"/>
</dbReference>
<evidence type="ECO:0000256" key="5">
    <source>
        <dbReference type="ARBA" id="ARBA00023157"/>
    </source>
</evidence>
<keyword evidence="3 6" id="KW-0378">Hydrolase</keyword>
<dbReference type="KEGG" id="lgi:LOTGIDRAFT_225501"/>
<comment type="similarity">
    <text evidence="1">Belongs to the peptidase S1 family.</text>
</comment>
<dbReference type="InterPro" id="IPR001314">
    <property type="entry name" value="Peptidase_S1A"/>
</dbReference>
<dbReference type="InterPro" id="IPR043504">
    <property type="entry name" value="Peptidase_S1_PA_chymotrypsin"/>
</dbReference>
<evidence type="ECO:0000256" key="6">
    <source>
        <dbReference type="RuleBase" id="RU363034"/>
    </source>
</evidence>
<dbReference type="SMART" id="SM00020">
    <property type="entry name" value="Tryp_SPc"/>
    <property type="match status" value="1"/>
</dbReference>
<dbReference type="InterPro" id="IPR001254">
    <property type="entry name" value="Trypsin_dom"/>
</dbReference>
<keyword evidence="7" id="KW-0732">Signal</keyword>
<name>V4B521_LOTGI</name>
<proteinExistence type="inferred from homology"/>
<dbReference type="InterPro" id="IPR033116">
    <property type="entry name" value="TRYPSIN_SER"/>
</dbReference>
<dbReference type="FunFam" id="2.40.10.10:FF:000068">
    <property type="entry name" value="transmembrane protease serine 2"/>
    <property type="match status" value="1"/>
</dbReference>
<dbReference type="InterPro" id="IPR050430">
    <property type="entry name" value="Peptidase_S1"/>
</dbReference>
<evidence type="ECO:0000256" key="2">
    <source>
        <dbReference type="ARBA" id="ARBA00022670"/>
    </source>
</evidence>
<evidence type="ECO:0000256" key="1">
    <source>
        <dbReference type="ARBA" id="ARBA00007664"/>
    </source>
</evidence>
<dbReference type="STRING" id="225164.V4B521"/>
<accession>V4B521</accession>
<dbReference type="EMBL" id="KB200559">
    <property type="protein sequence ID" value="ESP01072.1"/>
    <property type="molecule type" value="Genomic_DNA"/>
</dbReference>
<dbReference type="PROSITE" id="PS00134">
    <property type="entry name" value="TRYPSIN_HIS"/>
    <property type="match status" value="1"/>
</dbReference>
<dbReference type="PANTHER" id="PTHR24276">
    <property type="entry name" value="POLYSERASE-RELATED"/>
    <property type="match status" value="1"/>
</dbReference>
<dbReference type="PROSITE" id="PS00135">
    <property type="entry name" value="TRYPSIN_SER"/>
    <property type="match status" value="1"/>
</dbReference>
<organism evidence="9 10">
    <name type="scientific">Lottia gigantea</name>
    <name type="common">Giant owl limpet</name>
    <dbReference type="NCBI Taxonomy" id="225164"/>
    <lineage>
        <taxon>Eukaryota</taxon>
        <taxon>Metazoa</taxon>
        <taxon>Spiralia</taxon>
        <taxon>Lophotrochozoa</taxon>
        <taxon>Mollusca</taxon>
        <taxon>Gastropoda</taxon>
        <taxon>Patellogastropoda</taxon>
        <taxon>Lottioidea</taxon>
        <taxon>Lottiidae</taxon>
        <taxon>Lottia</taxon>
    </lineage>
</organism>
<dbReference type="RefSeq" id="XP_009048231.1">
    <property type="nucleotide sequence ID" value="XM_009049983.1"/>
</dbReference>
<dbReference type="AlphaFoldDB" id="V4B521"/>
<dbReference type="PROSITE" id="PS50240">
    <property type="entry name" value="TRYPSIN_DOM"/>
    <property type="match status" value="1"/>
</dbReference>
<keyword evidence="2 6" id="KW-0645">Protease</keyword>
<dbReference type="CDD" id="cd00190">
    <property type="entry name" value="Tryp_SPc"/>
    <property type="match status" value="1"/>
</dbReference>
<dbReference type="GO" id="GO:0006508">
    <property type="term" value="P:proteolysis"/>
    <property type="evidence" value="ECO:0007669"/>
    <property type="project" value="UniProtKB-KW"/>
</dbReference>
<keyword evidence="5" id="KW-1015">Disulfide bond</keyword>
<evidence type="ECO:0000313" key="9">
    <source>
        <dbReference type="EMBL" id="ESP01072.1"/>
    </source>
</evidence>
<evidence type="ECO:0000256" key="3">
    <source>
        <dbReference type="ARBA" id="ARBA00022801"/>
    </source>
</evidence>
<sequence>MMMILLFVCIGLAASSPLERIVNGADAYYGEFPSQAGLLIKSSNSHICGGVLVSRRYVLTAAHCVGQSASYYRIVLGRHRRNNADSAEQYLDVTRITIHPGYNPNGAGFPNDMAMLELSADANTGSNYISTISLAETNDDFTGQTCTISGWGRLVGGGSLANTLQKVEMTQISNAQCLSAMTNVGNAAILSSHICVQTSGKSACNGDSGGPMYCNGKLAGITSWVVGSCLTSYPSVYGRVSSFRSFIDPFLN</sequence>
<dbReference type="Gene3D" id="2.40.10.10">
    <property type="entry name" value="Trypsin-like serine proteases"/>
    <property type="match status" value="1"/>
</dbReference>
<evidence type="ECO:0000256" key="7">
    <source>
        <dbReference type="SAM" id="SignalP"/>
    </source>
</evidence>
<dbReference type="GO" id="GO:0004252">
    <property type="term" value="F:serine-type endopeptidase activity"/>
    <property type="evidence" value="ECO:0007669"/>
    <property type="project" value="InterPro"/>
</dbReference>
<reference evidence="9 10" key="1">
    <citation type="journal article" date="2013" name="Nature">
        <title>Insights into bilaterian evolution from three spiralian genomes.</title>
        <authorList>
            <person name="Simakov O."/>
            <person name="Marletaz F."/>
            <person name="Cho S.J."/>
            <person name="Edsinger-Gonzales E."/>
            <person name="Havlak P."/>
            <person name="Hellsten U."/>
            <person name="Kuo D.H."/>
            <person name="Larsson T."/>
            <person name="Lv J."/>
            <person name="Arendt D."/>
            <person name="Savage R."/>
            <person name="Osoegawa K."/>
            <person name="de Jong P."/>
            <person name="Grimwood J."/>
            <person name="Chapman J.A."/>
            <person name="Shapiro H."/>
            <person name="Aerts A."/>
            <person name="Otillar R.P."/>
            <person name="Terry A.Y."/>
            <person name="Boore J.L."/>
            <person name="Grigoriev I.V."/>
            <person name="Lindberg D.R."/>
            <person name="Seaver E.C."/>
            <person name="Weisblat D.A."/>
            <person name="Putnam N.H."/>
            <person name="Rokhsar D.S."/>
        </authorList>
    </citation>
    <scope>NUCLEOTIDE SEQUENCE [LARGE SCALE GENOMIC DNA]</scope>
</reference>
<evidence type="ECO:0000256" key="4">
    <source>
        <dbReference type="ARBA" id="ARBA00022825"/>
    </source>
</evidence>